<reference evidence="3 5" key="2">
    <citation type="journal article" date="2019" name="Nat. Med.">
        <title>A library of human gut bacterial isolates paired with longitudinal multiomics data enables mechanistic microbiome research.</title>
        <authorList>
            <person name="Poyet M."/>
            <person name="Groussin M."/>
            <person name="Gibbons S.M."/>
            <person name="Avila-Pacheco J."/>
            <person name="Jiang X."/>
            <person name="Kearney S.M."/>
            <person name="Perrotta A.R."/>
            <person name="Berdy B."/>
            <person name="Zhao S."/>
            <person name="Lieberman T.D."/>
            <person name="Swanson P.K."/>
            <person name="Smith M."/>
            <person name="Roesemann S."/>
            <person name="Alexander J.E."/>
            <person name="Rich S.A."/>
            <person name="Livny J."/>
            <person name="Vlamakis H."/>
            <person name="Clish C."/>
            <person name="Bullock K."/>
            <person name="Deik A."/>
            <person name="Scott J."/>
            <person name="Pierce K.A."/>
            <person name="Xavier R.J."/>
            <person name="Alm E.J."/>
        </authorList>
    </citation>
    <scope>NUCLEOTIDE SEQUENCE [LARGE SCALE GENOMIC DNA]</scope>
    <source>
        <strain evidence="3 5">BIOML-A2</strain>
    </source>
</reference>
<dbReference type="EMBL" id="WKPR01000014">
    <property type="protein sequence ID" value="MSB20638.1"/>
    <property type="molecule type" value="Genomic_DNA"/>
</dbReference>
<proteinExistence type="predicted"/>
<dbReference type="Proteomes" id="UP001211173">
    <property type="component" value="Unassembled WGS sequence"/>
</dbReference>
<dbReference type="Proteomes" id="UP000434475">
    <property type="component" value="Unassembled WGS sequence"/>
</dbReference>
<evidence type="ECO:0000313" key="1">
    <source>
        <dbReference type="EMBL" id="CUO33842.1"/>
    </source>
</evidence>
<dbReference type="AlphaFoldDB" id="A0A174E7I8"/>
<dbReference type="Proteomes" id="UP000095746">
    <property type="component" value="Unassembled WGS sequence"/>
</dbReference>
<evidence type="ECO:0000313" key="4">
    <source>
        <dbReference type="Proteomes" id="UP000095746"/>
    </source>
</evidence>
<gene>
    <name evidence="1" type="ORF">ERS852411_01369</name>
    <name evidence="3" type="ORF">GKE97_14075</name>
    <name evidence="2" type="ORF">PNE06_06550</name>
</gene>
<dbReference type="EMBL" id="JAQLWV010000007">
    <property type="protein sequence ID" value="MDB7932732.1"/>
    <property type="molecule type" value="Genomic_DNA"/>
</dbReference>
<protein>
    <submittedName>
        <fullName evidence="1">Uncharacterized protein</fullName>
    </submittedName>
</protein>
<sequence>MAYTFFPSATTSGGGPFHFFQYEVTVGIISVDGFESRFALACQPKGTCKEEIHRLFTAKHINPRTFSDCTDLDSTMYYRLQNEAEQPKLSTIVSLCVGFSLDTLTGYHLIALAGYTLLPRNTLHRIYAYFIENSQSLTISECNKFLEDMGFHKQGELLGSQQRK</sequence>
<name>A0A174E7I8_FLAPL</name>
<dbReference type="RefSeq" id="WP_009258356.1">
    <property type="nucleotide sequence ID" value="NZ_BAABXT010000001.1"/>
</dbReference>
<dbReference type="EMBL" id="CYZT01000075">
    <property type="protein sequence ID" value="CUO33842.1"/>
    <property type="molecule type" value="Genomic_DNA"/>
</dbReference>
<evidence type="ECO:0000313" key="2">
    <source>
        <dbReference type="EMBL" id="MDB7932732.1"/>
    </source>
</evidence>
<reference evidence="2" key="3">
    <citation type="submission" date="2023-01" db="EMBL/GenBank/DDBJ databases">
        <title>Human gut microbiome strain richness.</title>
        <authorList>
            <person name="Chen-Liaw A."/>
        </authorList>
    </citation>
    <scope>NUCLEOTIDE SEQUENCE</scope>
    <source>
        <strain evidence="2">1001287st1_F4_1001285I_161205</strain>
    </source>
</reference>
<evidence type="ECO:0000313" key="5">
    <source>
        <dbReference type="Proteomes" id="UP000434475"/>
    </source>
</evidence>
<evidence type="ECO:0000313" key="3">
    <source>
        <dbReference type="EMBL" id="MSB20638.1"/>
    </source>
</evidence>
<organism evidence="1 4">
    <name type="scientific">Flavonifractor plautii</name>
    <name type="common">Fusobacterium plautii</name>
    <dbReference type="NCBI Taxonomy" id="292800"/>
    <lineage>
        <taxon>Bacteria</taxon>
        <taxon>Bacillati</taxon>
        <taxon>Bacillota</taxon>
        <taxon>Clostridia</taxon>
        <taxon>Eubacteriales</taxon>
        <taxon>Oscillospiraceae</taxon>
        <taxon>Flavonifractor</taxon>
    </lineage>
</organism>
<accession>A0A174E7I8</accession>
<reference evidence="1 4" key="1">
    <citation type="submission" date="2015-09" db="EMBL/GenBank/DDBJ databases">
        <authorList>
            <consortium name="Pathogen Informatics"/>
        </authorList>
    </citation>
    <scope>NUCLEOTIDE SEQUENCE [LARGE SCALE GENOMIC DNA]</scope>
    <source>
        <strain evidence="1 4">2789STDY5608854</strain>
    </source>
</reference>